<evidence type="ECO:0000313" key="1">
    <source>
        <dbReference type="EMBL" id="MCX4145237.1"/>
    </source>
</evidence>
<reference evidence="2" key="1">
    <citation type="submission" date="2022-06" db="EMBL/GenBank/DDBJ databases">
        <title>PHB producers.</title>
        <authorList>
            <person name="Besaury L."/>
        </authorList>
    </citation>
    <scope>NUCLEOTIDE SEQUENCE</scope>
    <source>
        <strain evidence="2 3">SEWS6</strain>
    </source>
</reference>
<dbReference type="EMBL" id="JAMXWF010000004">
    <property type="protein sequence ID" value="MDQ6407067.1"/>
    <property type="molecule type" value="Genomic_DNA"/>
</dbReference>
<proteinExistence type="predicted"/>
<evidence type="ECO:0000313" key="3">
    <source>
        <dbReference type="Proteomes" id="UP001209412"/>
    </source>
</evidence>
<sequence>MIQKIIDCDKILSIFDVKGKHSHQNYGYLTLEANSLKAERKSSAAANFGAASEPASLERRLTQRAIRPDDSLWLTTVNERTPSSNDEIAPVEQHVRQCVMQPPRPDKIDPRKAVPVQMAACW</sequence>
<name>A0AAP5BAX0_9BURK</name>
<dbReference type="AlphaFoldDB" id="A0AAP5BAX0"/>
<dbReference type="Proteomes" id="UP001209412">
    <property type="component" value="Unassembled WGS sequence"/>
</dbReference>
<dbReference type="Proteomes" id="UP001242288">
    <property type="component" value="Unassembled WGS sequence"/>
</dbReference>
<accession>A0AAP5BAX0</accession>
<dbReference type="EMBL" id="JAPKHW010000004">
    <property type="protein sequence ID" value="MCX4145237.1"/>
    <property type="molecule type" value="Genomic_DNA"/>
</dbReference>
<organism evidence="2 4">
    <name type="scientific">Paraburkholderia madseniana</name>
    <dbReference type="NCBI Taxonomy" id="2599607"/>
    <lineage>
        <taxon>Bacteria</taxon>
        <taxon>Pseudomonadati</taxon>
        <taxon>Pseudomonadota</taxon>
        <taxon>Betaproteobacteria</taxon>
        <taxon>Burkholderiales</taxon>
        <taxon>Burkholderiaceae</taxon>
        <taxon>Paraburkholderia</taxon>
    </lineage>
</organism>
<comment type="caution">
    <text evidence="2">The sequence shown here is derived from an EMBL/GenBank/DDBJ whole genome shotgun (WGS) entry which is preliminary data.</text>
</comment>
<evidence type="ECO:0000313" key="4">
    <source>
        <dbReference type="Proteomes" id="UP001242288"/>
    </source>
</evidence>
<dbReference type="RefSeq" id="WP_266257197.1">
    <property type="nucleotide sequence ID" value="NZ_JAMXWF010000004.1"/>
</dbReference>
<gene>
    <name evidence="2" type="ORF">NIE36_07585</name>
    <name evidence="1" type="ORF">OSB80_07600</name>
</gene>
<evidence type="ECO:0000313" key="2">
    <source>
        <dbReference type="EMBL" id="MDQ6407067.1"/>
    </source>
</evidence>
<keyword evidence="3" id="KW-1185">Reference proteome</keyword>
<protein>
    <submittedName>
        <fullName evidence="2">Uncharacterized protein</fullName>
    </submittedName>
</protein>